<keyword evidence="1" id="KW-0812">Transmembrane</keyword>
<dbReference type="AlphaFoldDB" id="A0A9P0J8C5"/>
<keyword evidence="1" id="KW-0472">Membrane</keyword>
<name>A0A9P0J8C5_APHGO</name>
<reference evidence="2" key="1">
    <citation type="submission" date="2022-02" db="EMBL/GenBank/DDBJ databases">
        <authorList>
            <person name="King R."/>
        </authorList>
    </citation>
    <scope>NUCLEOTIDE SEQUENCE</scope>
</reference>
<dbReference type="Proteomes" id="UP001154329">
    <property type="component" value="Chromosome 3"/>
</dbReference>
<organism evidence="2 3">
    <name type="scientific">Aphis gossypii</name>
    <name type="common">Cotton aphid</name>
    <dbReference type="NCBI Taxonomy" id="80765"/>
    <lineage>
        <taxon>Eukaryota</taxon>
        <taxon>Metazoa</taxon>
        <taxon>Ecdysozoa</taxon>
        <taxon>Arthropoda</taxon>
        <taxon>Hexapoda</taxon>
        <taxon>Insecta</taxon>
        <taxon>Pterygota</taxon>
        <taxon>Neoptera</taxon>
        <taxon>Paraneoptera</taxon>
        <taxon>Hemiptera</taxon>
        <taxon>Sternorrhyncha</taxon>
        <taxon>Aphidomorpha</taxon>
        <taxon>Aphidoidea</taxon>
        <taxon>Aphididae</taxon>
        <taxon>Aphidini</taxon>
        <taxon>Aphis</taxon>
        <taxon>Aphis</taxon>
    </lineage>
</organism>
<sequence>MMESLIRQFYVFFFIALFSSWVAAMWIEEPTDKKIKKQTLSYTGQLCPPFGLGVRYEVTTIQTATTMFGCTYLEHNHTVLAAPVFNLWLERPGKTSNHGHCKDMRNMDHFTFECISKKEPTKKEEISKGWHYVTLLDHSQSSISQDNNNPVFRCAVYEVNDAPAEGVKIIRMAISAPSKEQMHEDLCASLSRTMEKDDLPYTSEGHRTWPDESVYLYMLGKPSLDGPPRNQKEIVKYPTSHPMKSTTTTQLTTMELTTTNPIRTTRYNKKLMEYLNSRTTTTMMPDPQDVFDHLHSFVIGRE</sequence>
<keyword evidence="3" id="KW-1185">Reference proteome</keyword>
<dbReference type="EMBL" id="OU899036">
    <property type="protein sequence ID" value="CAH1732308.1"/>
    <property type="molecule type" value="Genomic_DNA"/>
</dbReference>
<protein>
    <submittedName>
        <fullName evidence="2">Uncharacterized protein</fullName>
    </submittedName>
</protein>
<evidence type="ECO:0000256" key="1">
    <source>
        <dbReference type="SAM" id="Phobius"/>
    </source>
</evidence>
<reference evidence="2" key="2">
    <citation type="submission" date="2022-10" db="EMBL/GenBank/DDBJ databases">
        <authorList>
            <consortium name="ENA_rothamsted_submissions"/>
            <consortium name="culmorum"/>
            <person name="King R."/>
        </authorList>
    </citation>
    <scope>NUCLEOTIDE SEQUENCE</scope>
</reference>
<accession>A0A9P0J8C5</accession>
<proteinExistence type="predicted"/>
<dbReference type="OrthoDB" id="6596403at2759"/>
<evidence type="ECO:0000313" key="3">
    <source>
        <dbReference type="Proteomes" id="UP001154329"/>
    </source>
</evidence>
<feature type="transmembrane region" description="Helical" evidence="1">
    <location>
        <begin position="9"/>
        <end position="27"/>
    </location>
</feature>
<keyword evidence="1" id="KW-1133">Transmembrane helix</keyword>
<evidence type="ECO:0000313" key="2">
    <source>
        <dbReference type="EMBL" id="CAH1732308.1"/>
    </source>
</evidence>
<gene>
    <name evidence="2" type="ORF">APHIGO_LOCUS8829</name>
</gene>